<reference evidence="15 17" key="1">
    <citation type="submission" date="2014-09" db="EMBL/GenBank/DDBJ databases">
        <authorList>
            <person name="McGinnis J.M."/>
            <person name="Wolfgang W.J."/>
        </authorList>
    </citation>
    <scope>NUCLEOTIDE SEQUENCE [LARGE SCALE GENOMIC DNA]</scope>
    <source>
        <strain evidence="15 17">JCM 14014</strain>
    </source>
</reference>
<keyword evidence="5" id="KW-0067">ATP-binding</keyword>
<comment type="function">
    <text evidence="9">Catalyzes the ATP-dependent phosphorylation of 3-oxo-tetronate to 3-oxo-tetronate 4-phosphate.</text>
</comment>
<dbReference type="Pfam" id="PF17042">
    <property type="entry name" value="NBD_C"/>
    <property type="match status" value="1"/>
</dbReference>
<evidence type="ECO:0000256" key="11">
    <source>
        <dbReference type="ARBA" id="ARBA00039461"/>
    </source>
</evidence>
<dbReference type="InterPro" id="IPR010737">
    <property type="entry name" value="4-carb_acid_sugar_kinase_N"/>
</dbReference>
<organism evidence="15 17">
    <name type="scientific">Paracoccus halophilus</name>
    <dbReference type="NCBI Taxonomy" id="376733"/>
    <lineage>
        <taxon>Bacteria</taxon>
        <taxon>Pseudomonadati</taxon>
        <taxon>Pseudomonadota</taxon>
        <taxon>Alphaproteobacteria</taxon>
        <taxon>Rhodobacterales</taxon>
        <taxon>Paracoccaceae</taxon>
        <taxon>Paracoccus</taxon>
    </lineage>
</organism>
<protein>
    <recommendedName>
        <fullName evidence="11">3-oxo-tetronate kinase</fullName>
        <ecNumber evidence="10">2.7.1.217</ecNumber>
    </recommendedName>
    <alternativeName>
        <fullName evidence="12">3-dehydrotetronate 4-kinase</fullName>
    </alternativeName>
</protein>
<evidence type="ECO:0000259" key="13">
    <source>
        <dbReference type="Pfam" id="PF07005"/>
    </source>
</evidence>
<evidence type="ECO:0000313" key="15">
    <source>
        <dbReference type="EMBL" id="KGJ06347.1"/>
    </source>
</evidence>
<evidence type="ECO:0000256" key="6">
    <source>
        <dbReference type="ARBA" id="ARBA00023277"/>
    </source>
</evidence>
<evidence type="ECO:0000256" key="3">
    <source>
        <dbReference type="ARBA" id="ARBA00022741"/>
    </source>
</evidence>
<evidence type="ECO:0000313" key="18">
    <source>
        <dbReference type="Proteomes" id="UP000182312"/>
    </source>
</evidence>
<evidence type="ECO:0000259" key="14">
    <source>
        <dbReference type="Pfam" id="PF17042"/>
    </source>
</evidence>
<dbReference type="NCBIfam" id="NF043035">
    <property type="entry name" value="OxoTetrKin"/>
    <property type="match status" value="1"/>
</dbReference>
<evidence type="ECO:0000256" key="8">
    <source>
        <dbReference type="ARBA" id="ARBA00036346"/>
    </source>
</evidence>
<dbReference type="Pfam" id="PF07005">
    <property type="entry name" value="SBD_N"/>
    <property type="match status" value="1"/>
</dbReference>
<proteinExistence type="inferred from homology"/>
<evidence type="ECO:0000256" key="10">
    <source>
        <dbReference type="ARBA" id="ARBA00039095"/>
    </source>
</evidence>
<comment type="catalytic activity">
    <reaction evidence="8">
        <text>3-dehydro-D-erythronate + ATP = 3-dehydro-4-O-phospho-D-erythronate + ADP + H(+)</text>
        <dbReference type="Rhea" id="RHEA:52556"/>
        <dbReference type="ChEBI" id="CHEBI:15378"/>
        <dbReference type="ChEBI" id="CHEBI:30616"/>
        <dbReference type="ChEBI" id="CHEBI:57958"/>
        <dbReference type="ChEBI" id="CHEBI:136593"/>
        <dbReference type="ChEBI" id="CHEBI:456216"/>
        <dbReference type="EC" id="2.7.1.217"/>
    </reaction>
</comment>
<evidence type="ECO:0000256" key="2">
    <source>
        <dbReference type="ARBA" id="ARBA00022679"/>
    </source>
</evidence>
<comment type="similarity">
    <text evidence="1">Belongs to the four-carbon acid sugar kinase family.</text>
</comment>
<dbReference type="GO" id="GO:0005524">
    <property type="term" value="F:ATP binding"/>
    <property type="evidence" value="ECO:0007669"/>
    <property type="project" value="UniProtKB-KW"/>
</dbReference>
<dbReference type="InterPro" id="IPR037051">
    <property type="entry name" value="4-carb_acid_sugar_kinase_N_sf"/>
</dbReference>
<evidence type="ECO:0000256" key="12">
    <source>
        <dbReference type="ARBA" id="ARBA00041377"/>
    </source>
</evidence>
<dbReference type="SUPFAM" id="SSF142764">
    <property type="entry name" value="YgbK-like"/>
    <property type="match status" value="1"/>
</dbReference>
<keyword evidence="3" id="KW-0547">Nucleotide-binding</keyword>
<dbReference type="RefSeq" id="WP_036738241.1">
    <property type="nucleotide sequence ID" value="NZ_FOJO01000001.1"/>
</dbReference>
<comment type="catalytic activity">
    <reaction evidence="7">
        <text>3-dehydro-L-erythronate + ATP = 3-dehydro-4-O-phospho-L-erythronate + ADP + H(+)</text>
        <dbReference type="Rhea" id="RHEA:52552"/>
        <dbReference type="ChEBI" id="CHEBI:15378"/>
        <dbReference type="ChEBI" id="CHEBI:30616"/>
        <dbReference type="ChEBI" id="CHEBI:136592"/>
        <dbReference type="ChEBI" id="CHEBI:136670"/>
        <dbReference type="ChEBI" id="CHEBI:456216"/>
        <dbReference type="EC" id="2.7.1.217"/>
    </reaction>
</comment>
<evidence type="ECO:0000256" key="5">
    <source>
        <dbReference type="ARBA" id="ARBA00022840"/>
    </source>
</evidence>
<dbReference type="Gene3D" id="3.40.980.20">
    <property type="entry name" value="Four-carbon acid sugar kinase, nucleotide binding domain"/>
    <property type="match status" value="1"/>
</dbReference>
<keyword evidence="4" id="KW-0418">Kinase</keyword>
<evidence type="ECO:0000256" key="1">
    <source>
        <dbReference type="ARBA" id="ARBA00005715"/>
    </source>
</evidence>
<keyword evidence="2" id="KW-0808">Transferase</keyword>
<accession>A0A099F8A4</accession>
<dbReference type="AlphaFoldDB" id="A0A099F8A4"/>
<dbReference type="Proteomes" id="UP000182312">
    <property type="component" value="Unassembled WGS sequence"/>
</dbReference>
<dbReference type="InterPro" id="IPR031475">
    <property type="entry name" value="NBD_C"/>
</dbReference>
<evidence type="ECO:0000313" key="16">
    <source>
        <dbReference type="EMBL" id="SFA38944.1"/>
    </source>
</evidence>
<dbReference type="OrthoDB" id="191465at2"/>
<dbReference type="STRING" id="376733.SAMN04487972_101216"/>
<evidence type="ECO:0000256" key="9">
    <source>
        <dbReference type="ARBA" id="ARBA00037335"/>
    </source>
</evidence>
<dbReference type="InterPro" id="IPR050007">
    <property type="entry name" value="OtnK"/>
</dbReference>
<dbReference type="InterPro" id="IPR042213">
    <property type="entry name" value="NBD_C_sf"/>
</dbReference>
<keyword evidence="6" id="KW-0119">Carbohydrate metabolism</keyword>
<dbReference type="eggNOG" id="COG3395">
    <property type="taxonomic scope" value="Bacteria"/>
</dbReference>
<evidence type="ECO:0000313" key="17">
    <source>
        <dbReference type="Proteomes" id="UP000029846"/>
    </source>
</evidence>
<dbReference type="Proteomes" id="UP000029846">
    <property type="component" value="Unassembled WGS sequence"/>
</dbReference>
<reference evidence="16 18" key="3">
    <citation type="submission" date="2016-10" db="EMBL/GenBank/DDBJ databases">
        <authorList>
            <person name="de Groot N.N."/>
        </authorList>
    </citation>
    <scope>NUCLEOTIDE SEQUENCE [LARGE SCALE GENOMIC DNA]</scope>
    <source>
        <strain evidence="16 18">CGMCC 1.6117</strain>
    </source>
</reference>
<sequence>MILGCIADDFTGATDLAALLVRAQVPVSLRIGLPDAAAPAPAANGVEVIALKIRSIPPDQAVAQALAALDWLQAAGARHVYWKYCSTFDSTARGNIGPVARALMDRMGAGRTLYVPSFPENGRRVFMGNMFVHRQPLAESPMKDHPLNPMTDSDLCRVLRPQLGDGAAVGLIDWPTIRRGAEAILQAIGSGPAHLICDAIDDADLAALAQAARDMRLLTGGSAFARHLPDAWRAAGRLDPASAAGAPPKMPKGPAIVLSGSCSAMTRRQVANFAAQAPVLKLDALRLASGDDGGMAECIAAQIGAGRTCMIQGTAEPAEVAAAQAALGVEKAGELVELALARAARIARNHGATRFVVAGGETSGAITNALGITALRVGAEIAPGVPWCAGQDAGGPLAVALKSGNFGDEDFFARALEQAG</sequence>
<gene>
    <name evidence="15" type="ORF">IT41_01510</name>
    <name evidence="16" type="ORF">SAMN04487972_101216</name>
</gene>
<evidence type="ECO:0000256" key="7">
    <source>
        <dbReference type="ARBA" id="ARBA00035898"/>
    </source>
</evidence>
<evidence type="ECO:0000256" key="4">
    <source>
        <dbReference type="ARBA" id="ARBA00022777"/>
    </source>
</evidence>
<keyword evidence="17" id="KW-1185">Reference proteome</keyword>
<dbReference type="Gene3D" id="3.40.50.10840">
    <property type="entry name" value="Putative sugar-binding, N-terminal domain"/>
    <property type="match status" value="1"/>
</dbReference>
<feature type="domain" description="Four-carbon acid sugar kinase nucleotide binding" evidence="14">
    <location>
        <begin position="257"/>
        <end position="412"/>
    </location>
</feature>
<dbReference type="GO" id="GO:0016301">
    <property type="term" value="F:kinase activity"/>
    <property type="evidence" value="ECO:0007669"/>
    <property type="project" value="UniProtKB-KW"/>
</dbReference>
<dbReference type="EMBL" id="FOJO01000001">
    <property type="protein sequence ID" value="SFA38944.1"/>
    <property type="molecule type" value="Genomic_DNA"/>
</dbReference>
<name>A0A099F8A4_9RHOB</name>
<dbReference type="EC" id="2.7.1.217" evidence="10"/>
<feature type="domain" description="Four-carbon acid sugar kinase N-terminal" evidence="13">
    <location>
        <begin position="3"/>
        <end position="228"/>
    </location>
</feature>
<reference evidence="15 17" key="2">
    <citation type="submission" date="2014-10" db="EMBL/GenBank/DDBJ databases">
        <title>Paracoccus sanguinis sp. nov., isolated from clinical specimens of New York State patients.</title>
        <authorList>
            <person name="Mingle L.A."/>
            <person name="Cole J.A."/>
            <person name="Lapierre P."/>
            <person name="Musser K.A."/>
        </authorList>
    </citation>
    <scope>NUCLEOTIDE SEQUENCE [LARGE SCALE GENOMIC DNA]</scope>
    <source>
        <strain evidence="15 17">JCM 14014</strain>
    </source>
</reference>
<dbReference type="EMBL" id="JRKN01000002">
    <property type="protein sequence ID" value="KGJ06347.1"/>
    <property type="molecule type" value="Genomic_DNA"/>
</dbReference>